<dbReference type="Pfam" id="PF26264">
    <property type="entry name" value="Halo_Hfq_like"/>
    <property type="match status" value="1"/>
</dbReference>
<evidence type="ECO:0000313" key="1">
    <source>
        <dbReference type="EMBL" id="UPV75994.1"/>
    </source>
</evidence>
<proteinExistence type="predicted"/>
<dbReference type="AlphaFoldDB" id="A0A8U0HZM9"/>
<dbReference type="RefSeq" id="WP_248652031.1">
    <property type="nucleotide sequence ID" value="NZ_CP096659.1"/>
</dbReference>
<dbReference type="EMBL" id="CP096659">
    <property type="protein sequence ID" value="UPV75994.1"/>
    <property type="molecule type" value="Genomic_DNA"/>
</dbReference>
<organism evidence="1 2">
    <name type="scientific">Halorussus limi</name>
    <dbReference type="NCBI Taxonomy" id="2938695"/>
    <lineage>
        <taxon>Archaea</taxon>
        <taxon>Methanobacteriati</taxon>
        <taxon>Methanobacteriota</taxon>
        <taxon>Stenosarchaea group</taxon>
        <taxon>Halobacteria</taxon>
        <taxon>Halobacteriales</taxon>
        <taxon>Haladaptataceae</taxon>
        <taxon>Halorussus</taxon>
    </lineage>
</organism>
<reference evidence="1 2" key="1">
    <citation type="submission" date="2022-04" db="EMBL/GenBank/DDBJ databases">
        <title>Diverse halophilic archaea isolated from saline environments.</title>
        <authorList>
            <person name="Cui H.-L."/>
        </authorList>
    </citation>
    <scope>NUCLEOTIDE SEQUENCE [LARGE SCALE GENOMIC DNA]</scope>
    <source>
        <strain evidence="1 2">XZYJT49</strain>
    </source>
</reference>
<dbReference type="InterPro" id="IPR058967">
    <property type="entry name" value="Hfq-like"/>
</dbReference>
<accession>A0A8U0HZM9</accession>
<sequence length="74" mass="8225">MVFSTEPVWSEVAADFTKECESAVVYADFEQETVLHEGPLRVLGNGWVELPSGRLLSPDAIHHIDAEVPESETR</sequence>
<name>A0A8U0HZM9_9EURY</name>
<protein>
    <submittedName>
        <fullName evidence="1">Uncharacterized protein</fullName>
    </submittedName>
</protein>
<dbReference type="KEGG" id="halx:M0R89_08015"/>
<evidence type="ECO:0000313" key="2">
    <source>
        <dbReference type="Proteomes" id="UP000830729"/>
    </source>
</evidence>
<dbReference type="GeneID" id="72185136"/>
<keyword evidence="2" id="KW-1185">Reference proteome</keyword>
<gene>
    <name evidence="1" type="ORF">M0R89_08015</name>
</gene>
<dbReference type="Proteomes" id="UP000830729">
    <property type="component" value="Chromosome"/>
</dbReference>